<dbReference type="InterPro" id="IPR017926">
    <property type="entry name" value="GATASE"/>
</dbReference>
<dbReference type="FunFam" id="3.40.50.880:FF:000033">
    <property type="entry name" value="Glutamine amidotransferase class-I"/>
    <property type="match status" value="1"/>
</dbReference>
<dbReference type="AlphaFoldDB" id="A0A0F4TZP8"/>
<evidence type="ECO:0000313" key="2">
    <source>
        <dbReference type="EMBL" id="KJZ49821.1"/>
    </source>
</evidence>
<dbReference type="RefSeq" id="WP_046037831.1">
    <property type="nucleotide sequence ID" value="NZ_LACC01000005.1"/>
</dbReference>
<dbReference type="GO" id="GO:0005829">
    <property type="term" value="C:cytosol"/>
    <property type="evidence" value="ECO:0007669"/>
    <property type="project" value="TreeGrafter"/>
</dbReference>
<feature type="domain" description="Glutamine amidotransferase" evidence="1">
    <location>
        <begin position="18"/>
        <end position="181"/>
    </location>
</feature>
<keyword evidence="2" id="KW-0808">Transferase</keyword>
<dbReference type="InterPro" id="IPR044992">
    <property type="entry name" value="ChyE-like"/>
</dbReference>
<dbReference type="OrthoDB" id="9813383at2"/>
<dbReference type="PATRIC" id="fig|294.132.peg.5097"/>
<dbReference type="NCBIfam" id="NF005458">
    <property type="entry name" value="PRK07053.1"/>
    <property type="match status" value="1"/>
</dbReference>
<dbReference type="PANTHER" id="PTHR42695:SF5">
    <property type="entry name" value="GLUTAMINE AMIDOTRANSFERASE YLR126C-RELATED"/>
    <property type="match status" value="1"/>
</dbReference>
<dbReference type="Proteomes" id="UP000033588">
    <property type="component" value="Unassembled WGS sequence"/>
</dbReference>
<dbReference type="SUPFAM" id="SSF52317">
    <property type="entry name" value="Class I glutamine amidotransferase-like"/>
    <property type="match status" value="1"/>
</dbReference>
<dbReference type="InterPro" id="IPR029062">
    <property type="entry name" value="Class_I_gatase-like"/>
</dbReference>
<accession>A0A0F4TZP8</accession>
<dbReference type="Gene3D" id="3.40.50.880">
    <property type="match status" value="1"/>
</dbReference>
<sequence>MKNALVIQHLHFEDLGTIEQLLLQRNYNTQIIDATSDALHSVDSVKPDLMIILGGPIGAFDEKKFPFIESEIALINKRLQSNKKTLGVCLGAQLIARILGASVYPMGQLEIGFSPLRLNEHALHSCLEPLNDIPVLHWHGDKFDIPKGAAHLASSELCANQAFSVGNNILALQFHLEIDSDRIEQWLVGHAAELNTASIDPRDLRQQASLHGSRLKTISQKVISNWLDLPEK</sequence>
<reference evidence="2 3" key="1">
    <citation type="submission" date="2015-03" db="EMBL/GenBank/DDBJ databases">
        <title>Comparative genomics of Pseudomonas insights into diversity of traits involved in vanlence and defense.</title>
        <authorList>
            <person name="Qin Y."/>
        </authorList>
    </citation>
    <scope>NUCLEOTIDE SEQUENCE [LARGE SCALE GENOMIC DNA]</scope>
    <source>
        <strain evidence="2 3">C8</strain>
    </source>
</reference>
<protein>
    <submittedName>
        <fullName evidence="2">Glutamine amidotransferase</fullName>
    </submittedName>
</protein>
<proteinExistence type="predicted"/>
<dbReference type="CDD" id="cd01741">
    <property type="entry name" value="GATase1_1"/>
    <property type="match status" value="1"/>
</dbReference>
<dbReference type="PROSITE" id="PS51273">
    <property type="entry name" value="GATASE_TYPE_1"/>
    <property type="match status" value="1"/>
</dbReference>
<keyword evidence="2" id="KW-0315">Glutamine amidotransferase</keyword>
<dbReference type="GO" id="GO:0016740">
    <property type="term" value="F:transferase activity"/>
    <property type="evidence" value="ECO:0007669"/>
    <property type="project" value="UniProtKB-KW"/>
</dbReference>
<evidence type="ECO:0000313" key="3">
    <source>
        <dbReference type="Proteomes" id="UP000033588"/>
    </source>
</evidence>
<gene>
    <name evidence="2" type="ORF">VC35_03775</name>
</gene>
<organism evidence="2 3">
    <name type="scientific">Pseudomonas fluorescens</name>
    <dbReference type="NCBI Taxonomy" id="294"/>
    <lineage>
        <taxon>Bacteria</taxon>
        <taxon>Pseudomonadati</taxon>
        <taxon>Pseudomonadota</taxon>
        <taxon>Gammaproteobacteria</taxon>
        <taxon>Pseudomonadales</taxon>
        <taxon>Pseudomonadaceae</taxon>
        <taxon>Pseudomonas</taxon>
    </lineage>
</organism>
<dbReference type="EMBL" id="LACC01000005">
    <property type="protein sequence ID" value="KJZ49821.1"/>
    <property type="molecule type" value="Genomic_DNA"/>
</dbReference>
<dbReference type="Pfam" id="PF00117">
    <property type="entry name" value="GATase"/>
    <property type="match status" value="1"/>
</dbReference>
<name>A0A0F4TZP8_PSEFL</name>
<dbReference type="PANTHER" id="PTHR42695">
    <property type="entry name" value="GLUTAMINE AMIDOTRANSFERASE YLR126C-RELATED"/>
    <property type="match status" value="1"/>
</dbReference>
<evidence type="ECO:0000259" key="1">
    <source>
        <dbReference type="Pfam" id="PF00117"/>
    </source>
</evidence>
<comment type="caution">
    <text evidence="2">The sequence shown here is derived from an EMBL/GenBank/DDBJ whole genome shotgun (WGS) entry which is preliminary data.</text>
</comment>